<evidence type="ECO:0000313" key="3">
    <source>
        <dbReference type="Proteomes" id="UP000002066"/>
    </source>
</evidence>
<name>A0A8D3WEN4_STRFA</name>
<organism evidence="2 3">
    <name type="scientific">Streptomyces pratensis (strain ATCC 33331 / IAF-45CD)</name>
    <dbReference type="NCBI Taxonomy" id="591167"/>
    <lineage>
        <taxon>Bacteria</taxon>
        <taxon>Bacillati</taxon>
        <taxon>Actinomycetota</taxon>
        <taxon>Actinomycetes</taxon>
        <taxon>Kitasatosporales</taxon>
        <taxon>Streptomycetaceae</taxon>
        <taxon>Streptomyces</taxon>
    </lineage>
</organism>
<proteinExistence type="predicted"/>
<gene>
    <name evidence="2" type="ordered locus">Sfla_0977</name>
</gene>
<reference evidence="2 3" key="1">
    <citation type="submission" date="2011-01" db="EMBL/GenBank/DDBJ databases">
        <title>Complete sequence of chromosome of Streptomyces flavogriseus ATCC 33331.</title>
        <authorList>
            <consortium name="US DOE Joint Genome Institute"/>
            <person name="Lucas S."/>
            <person name="Copeland A."/>
            <person name="Lapidus A."/>
            <person name="Cheng J.-F."/>
            <person name="Goodwin L."/>
            <person name="Pitluck S."/>
            <person name="Davenport K."/>
            <person name="Detter J.C."/>
            <person name="Han C."/>
            <person name="Tapia R."/>
            <person name="Land M."/>
            <person name="Hauser L."/>
            <person name="Kyrpides N."/>
            <person name="Ivanova N."/>
            <person name="Ovchinnikova G."/>
            <person name="Pagani I."/>
            <person name="Brumm P."/>
            <person name="Mead D."/>
            <person name="Woyke T."/>
        </authorList>
    </citation>
    <scope>NUCLEOTIDE SEQUENCE [LARGE SCALE GENOMIC DNA]</scope>
    <source>
        <strain evidence="3">ATCC 33331 / IAF-45CD</strain>
    </source>
</reference>
<dbReference type="EMBL" id="CP002475">
    <property type="protein sequence ID" value="ADW02433.1"/>
    <property type="molecule type" value="Genomic_DNA"/>
</dbReference>
<accession>A0A8D3WEN4</accession>
<sequence>MWSRASVPHLGAIREFTSRRREDGRRASRFRVTLVAPPEALREGARPSNRCATPLGRAGAGAPFPRKKYRFLVKGAEIPVGQCTSHPSVRIVYPTVKVRSLPVPHCESTGNVAVSEEPSRDGIPCVQDSRPLHGREARGHRAREAGAAWGVTMGSSPACGPTGTWICSCRSPGNATAAVLVVRRCGSRCSAVTGRRNSPRKMSLCDWVYIRTVFDVISRHGCRISVRRVGDETGSGGLATAASRCGSGGRCVTHGRRCPSGLRPARCRTATSPPLPRWIRPCPP</sequence>
<evidence type="ECO:0000313" key="2">
    <source>
        <dbReference type="EMBL" id="ADW02433.1"/>
    </source>
</evidence>
<dbReference type="KEGG" id="sfa:Sfla_0977"/>
<dbReference type="AlphaFoldDB" id="A0A8D3WEN4"/>
<dbReference type="Proteomes" id="UP000002066">
    <property type="component" value="Chromosome"/>
</dbReference>
<evidence type="ECO:0000256" key="1">
    <source>
        <dbReference type="SAM" id="MobiDB-lite"/>
    </source>
</evidence>
<protein>
    <submittedName>
        <fullName evidence="2">Uncharacterized protein</fullName>
    </submittedName>
</protein>
<feature type="region of interest" description="Disordered" evidence="1">
    <location>
        <begin position="110"/>
        <end position="136"/>
    </location>
</feature>